<reference evidence="3 4" key="1">
    <citation type="submission" date="2013-09" db="EMBL/GenBank/DDBJ databases">
        <title>Complete genome sequence of Corynebacterium doosanense CAU 212(T) (=DSM 45436(T)), isolated from activated sludge.</title>
        <authorList>
            <person name="Schaffert L."/>
            <person name="Albersmeier A."/>
            <person name="Kalinowski J."/>
            <person name="Ruckert C."/>
        </authorList>
    </citation>
    <scope>NUCLEOTIDE SEQUENCE [LARGE SCALE GENOMIC DNA]</scope>
    <source>
        <strain evidence="3 4">CAU 212</strain>
    </source>
</reference>
<feature type="region of interest" description="Disordered" evidence="1">
    <location>
        <begin position="30"/>
        <end position="49"/>
    </location>
</feature>
<dbReference type="RefSeq" id="WP_018020934.1">
    <property type="nucleotide sequence ID" value="NZ_AQUX01000001.1"/>
</dbReference>
<keyword evidence="3" id="KW-0548">Nucleotidyltransferase</keyword>
<evidence type="ECO:0000313" key="3">
    <source>
        <dbReference type="EMBL" id="AIT61402.1"/>
    </source>
</evidence>
<dbReference type="Gene3D" id="3.30.428.10">
    <property type="entry name" value="HIT-like"/>
    <property type="match status" value="2"/>
</dbReference>
<dbReference type="HOGENOM" id="CLU_640498_0_0_11"/>
<dbReference type="STRING" id="558173.CDOO_09105"/>
<evidence type="ECO:0000256" key="1">
    <source>
        <dbReference type="SAM" id="MobiDB-lite"/>
    </source>
</evidence>
<dbReference type="InterPro" id="IPR036265">
    <property type="entry name" value="HIT-like_sf"/>
</dbReference>
<evidence type="ECO:0000259" key="2">
    <source>
        <dbReference type="Pfam" id="PF16268"/>
    </source>
</evidence>
<organism evidence="3 4">
    <name type="scientific">Corynebacterium doosanense CAU 212 = DSM 45436</name>
    <dbReference type="NCBI Taxonomy" id="558173"/>
    <lineage>
        <taxon>Bacteria</taxon>
        <taxon>Bacillati</taxon>
        <taxon>Actinomycetota</taxon>
        <taxon>Actinomycetes</taxon>
        <taxon>Mycobacteriales</taxon>
        <taxon>Corynebacteriaceae</taxon>
        <taxon>Corynebacterium</taxon>
    </lineage>
</organism>
<dbReference type="PANTHER" id="PTHR42763">
    <property type="entry name" value="ADP-GLUCOSE PHOSPHORYLASE"/>
    <property type="match status" value="1"/>
</dbReference>
<dbReference type="KEGG" id="cdo:CDOO_09105"/>
<gene>
    <name evidence="3" type="ORF">CDOO_09105</name>
</gene>
<dbReference type="InterPro" id="IPR053177">
    <property type="entry name" value="ADP-glucose_phosphorylase"/>
</dbReference>
<dbReference type="SUPFAM" id="SSF54197">
    <property type="entry name" value="HIT-like"/>
    <property type="match status" value="1"/>
</dbReference>
<proteinExistence type="predicted"/>
<keyword evidence="3" id="KW-0808">Transferase</keyword>
<dbReference type="PANTHER" id="PTHR42763:SF2">
    <property type="entry name" value="ADP-GLUCOSE PHOSPHORYLASE"/>
    <property type="match status" value="1"/>
</dbReference>
<name>A0A097IH29_9CORY</name>
<dbReference type="EMBL" id="CP006764">
    <property type="protein sequence ID" value="AIT61402.1"/>
    <property type="molecule type" value="Genomic_DNA"/>
</dbReference>
<protein>
    <submittedName>
        <fullName evidence="3">UTP--glucose-1-phosphate uridylyltransferase</fullName>
    </submittedName>
</protein>
<accession>A0A097IH29</accession>
<sequence length="435" mass="48713">MSIPGAPLTYMADGTIKQLNPFSGTEVWSVPGRGNRPLSTPPASRRPLQPVSPENYCAFCADRMLQTPPEKSRVVLENGHFDLVGAVTPEHLHDTRAEFRRVPNLFEIVSYDYWRQNYGYEIDADTRAAMAKYLAAPGGAEHVEKIVDTRIKAAGSNPNEAGRQILRESYFAGGHDVLVARRHFVDGAEFDDQLASSGTLSVAEHRAFIRLAVESTRDLYERNPYVRYVSVFQNWLSAAGASFDHLHKQLVAIDARGASADEEIARLRHNPNMYNEWGVNYAGYHNLIIAENDHAVLVVGIGHRYPTLSIYSTSASCRPWEHSGEEIDAMSDLLHAAHAAAGPSVPCNEEWHHQPPDVDVAMPWRVNIKWRVSTLAGFEGGTKIYVNTRTPEQTRDLVVSALYELRRQGRIDTNIRIATECSTTPNRLRYIQRNP</sequence>
<dbReference type="Pfam" id="PF16268">
    <property type="entry name" value="DUF4921"/>
    <property type="match status" value="1"/>
</dbReference>
<dbReference type="GO" id="GO:0016779">
    <property type="term" value="F:nucleotidyltransferase activity"/>
    <property type="evidence" value="ECO:0007669"/>
    <property type="project" value="UniProtKB-KW"/>
</dbReference>
<dbReference type="eggNOG" id="COG1085">
    <property type="taxonomic scope" value="Bacteria"/>
</dbReference>
<dbReference type="AlphaFoldDB" id="A0A097IH29"/>
<keyword evidence="4" id="KW-1185">Reference proteome</keyword>
<dbReference type="InterPro" id="IPR032576">
    <property type="entry name" value="DUF4921"/>
</dbReference>
<feature type="domain" description="DUF4921" evidence="2">
    <location>
        <begin position="11"/>
        <end position="430"/>
    </location>
</feature>
<evidence type="ECO:0000313" key="4">
    <source>
        <dbReference type="Proteomes" id="UP000029914"/>
    </source>
</evidence>
<dbReference type="Proteomes" id="UP000029914">
    <property type="component" value="Chromosome"/>
</dbReference>